<accession>A0A225WNT6</accession>
<feature type="compositionally biased region" description="Polar residues" evidence="1">
    <location>
        <begin position="268"/>
        <end position="279"/>
    </location>
</feature>
<feature type="region of interest" description="Disordered" evidence="1">
    <location>
        <begin position="268"/>
        <end position="288"/>
    </location>
</feature>
<dbReference type="AlphaFoldDB" id="A0A225WNT6"/>
<evidence type="ECO:0000256" key="1">
    <source>
        <dbReference type="SAM" id="MobiDB-lite"/>
    </source>
</evidence>
<sequence length="352" mass="38343">MVPSIADHLLTQEYSRIRSAASKILPDPLVSDEDSSKKRMSVMIPPYGVFVVDNDAISFTPSSTRHAAIIEIESYCTSVPLPVIFKFFLIDHGNGAVNECLEEYGVVMVEIIPPGGMLFHVRLLEICRTSSDGFGSQLQNQKNFSFLNKFYLDVSGVHTTEDTNDLFLGLCALCAPSFFMTPLDVNLEGQVVTPTWCFYFGCEDAPPCLLPHGFVTNQLPHYYVAHGKQSVPPPAGASSFRQSCYAVVLSAGGTQHTPERSVPATARTASSVAPHTSNAKLKKTQVAADEADGSTAVALFRDTGHRSNEDDGEVNISPLKEPYQNSFLAAEVPVVTQEEMTMESLTDSDHEV</sequence>
<evidence type="ECO:0000313" key="3">
    <source>
        <dbReference type="Proteomes" id="UP000198211"/>
    </source>
</evidence>
<keyword evidence="3" id="KW-1185">Reference proteome</keyword>
<dbReference type="EMBL" id="NBNE01000541">
    <property type="protein sequence ID" value="OWZ18759.1"/>
    <property type="molecule type" value="Genomic_DNA"/>
</dbReference>
<dbReference type="Proteomes" id="UP000198211">
    <property type="component" value="Unassembled WGS sequence"/>
</dbReference>
<comment type="caution">
    <text evidence="2">The sequence shown here is derived from an EMBL/GenBank/DDBJ whole genome shotgun (WGS) entry which is preliminary data.</text>
</comment>
<protein>
    <submittedName>
        <fullName evidence="2">Uncharacterized protein</fullName>
    </submittedName>
</protein>
<evidence type="ECO:0000313" key="2">
    <source>
        <dbReference type="EMBL" id="OWZ18759.1"/>
    </source>
</evidence>
<dbReference type="OrthoDB" id="128387at2759"/>
<gene>
    <name evidence="2" type="ORF">PHMEG_0007100</name>
</gene>
<reference evidence="3" key="1">
    <citation type="submission" date="2017-03" db="EMBL/GenBank/DDBJ databases">
        <title>Phytopthora megakarya and P. palmivora, two closely related causual agents of cacao black pod achieved similar genome size and gene model numbers by different mechanisms.</title>
        <authorList>
            <person name="Ali S."/>
            <person name="Shao J."/>
            <person name="Larry D.J."/>
            <person name="Kronmiller B."/>
            <person name="Shen D."/>
            <person name="Strem M.D."/>
            <person name="Melnick R.L."/>
            <person name="Guiltinan M.J."/>
            <person name="Tyler B.M."/>
            <person name="Meinhardt L.W."/>
            <person name="Bailey B.A."/>
        </authorList>
    </citation>
    <scope>NUCLEOTIDE SEQUENCE [LARGE SCALE GENOMIC DNA]</scope>
    <source>
        <strain evidence="3">zdho120</strain>
    </source>
</reference>
<proteinExistence type="predicted"/>
<name>A0A225WNT6_9STRA</name>
<dbReference type="STRING" id="4795.A0A225WNT6"/>
<organism evidence="2 3">
    <name type="scientific">Phytophthora megakarya</name>
    <dbReference type="NCBI Taxonomy" id="4795"/>
    <lineage>
        <taxon>Eukaryota</taxon>
        <taxon>Sar</taxon>
        <taxon>Stramenopiles</taxon>
        <taxon>Oomycota</taxon>
        <taxon>Peronosporomycetes</taxon>
        <taxon>Peronosporales</taxon>
        <taxon>Peronosporaceae</taxon>
        <taxon>Phytophthora</taxon>
    </lineage>
</organism>